<evidence type="ECO:0000313" key="2">
    <source>
        <dbReference type="EMBL" id="PZN85183.1"/>
    </source>
</evidence>
<gene>
    <name evidence="2" type="ORF">DM484_01720</name>
</gene>
<keyword evidence="1" id="KW-1133">Transmembrane helix</keyword>
<organism evidence="2 3">
    <name type="scientific">Candidatus Methylumidiphilus alinenensis</name>
    <dbReference type="NCBI Taxonomy" id="2202197"/>
    <lineage>
        <taxon>Bacteria</taxon>
        <taxon>Pseudomonadati</taxon>
        <taxon>Pseudomonadota</taxon>
        <taxon>Gammaproteobacteria</taxon>
        <taxon>Methylococcales</taxon>
        <taxon>Candidatus Methylumidiphilus</taxon>
    </lineage>
</organism>
<protein>
    <submittedName>
        <fullName evidence="2">Uncharacterized protein</fullName>
    </submittedName>
</protein>
<dbReference type="Proteomes" id="UP000249396">
    <property type="component" value="Unassembled WGS sequence"/>
</dbReference>
<evidence type="ECO:0000256" key="1">
    <source>
        <dbReference type="SAM" id="Phobius"/>
    </source>
</evidence>
<dbReference type="EMBL" id="QJPH01000131">
    <property type="protein sequence ID" value="PZN85183.1"/>
    <property type="molecule type" value="Genomic_DNA"/>
</dbReference>
<comment type="caution">
    <text evidence="2">The sequence shown here is derived from an EMBL/GenBank/DDBJ whole genome shotgun (WGS) entry which is preliminary data.</text>
</comment>
<evidence type="ECO:0000313" key="3">
    <source>
        <dbReference type="Proteomes" id="UP000249396"/>
    </source>
</evidence>
<dbReference type="AlphaFoldDB" id="A0A2W4RQJ7"/>
<name>A0A2W4RQJ7_9GAMM</name>
<sequence length="82" mass="9662">MIKELVPLLQTFLWIALILWLIKYFKFELKLLREVLVKRLESGSSFKAGPLEIGELKNQVESVRQDINEINQKIIELFLTTM</sequence>
<keyword evidence="1" id="KW-0472">Membrane</keyword>
<feature type="transmembrane region" description="Helical" evidence="1">
    <location>
        <begin position="6"/>
        <end position="25"/>
    </location>
</feature>
<keyword evidence="1" id="KW-0812">Transmembrane</keyword>
<reference evidence="2 3" key="1">
    <citation type="journal article" date="2018" name="Aquat. Microb. Ecol.">
        <title>Gammaproteobacterial methanotrophs dominate.</title>
        <authorList>
            <person name="Rissanen A.J."/>
            <person name="Saarenheimo J."/>
            <person name="Tiirola M."/>
            <person name="Peura S."/>
            <person name="Aalto S.L."/>
            <person name="Karvinen A."/>
            <person name="Nykanen H."/>
        </authorList>
    </citation>
    <scope>NUCLEOTIDE SEQUENCE [LARGE SCALE GENOMIC DNA]</scope>
    <source>
        <strain evidence="2">AMbin10</strain>
    </source>
</reference>
<proteinExistence type="predicted"/>
<accession>A0A2W4RQJ7</accession>